<dbReference type="eggNOG" id="COG2755">
    <property type="taxonomic scope" value="Bacteria"/>
</dbReference>
<evidence type="ECO:0000256" key="1">
    <source>
        <dbReference type="SAM" id="SignalP"/>
    </source>
</evidence>
<proteinExistence type="predicted"/>
<sequence precursor="true">MWKPLIAVAVAGGLLGATASRAAEPASAKPQAFEVQAADRWVSSWGTALELSPPPALKTPMPPPAVLKTMASMPRPIIPYPDTLADQTVRMILQTSLGGKAVRIQLSNAQGRPPLVIGAAHLAVRDQGAAIVPSSDRAVTFGGKASVTIPPGAMIVSDAVALPVAAGQELAVSLYVPAETQGLTVHPVGLNPTYIVGGDATGATTLAAPNTVRSYFWLAGVEVLADNPKGVIVAFGDSITDGFATTPGGHATWPEVLGRRLRADPRTQGWGVINVGISGNRVRRDGAGSSALARFDRDVLSRPGVRWIALLEGVNDINMTVIPGSPPAEHTTAEQIIDGYNQFIEKAHLHGVKVMGMTITPTEGLWLHTPESEAMRQAVNHWIRTSGRFDAVTDFDEAVRDPAQPTRLRASFDPGDHIHPNDAGNQAMGSAIDLGHFTR</sequence>
<name>B0SW94_CAUSK</name>
<dbReference type="SUPFAM" id="SSF52266">
    <property type="entry name" value="SGNH hydrolase"/>
    <property type="match status" value="1"/>
</dbReference>
<dbReference type="HOGENOM" id="CLU_029872_1_0_5"/>
<dbReference type="AlphaFoldDB" id="B0SW94"/>
<dbReference type="STRING" id="366602.Caul_0961"/>
<dbReference type="InterPro" id="IPR053140">
    <property type="entry name" value="GDSL_Rv0518-like"/>
</dbReference>
<dbReference type="EMBL" id="CP000927">
    <property type="protein sequence ID" value="ABZ70091.1"/>
    <property type="molecule type" value="Genomic_DNA"/>
</dbReference>
<organism evidence="3">
    <name type="scientific">Caulobacter sp. (strain K31)</name>
    <dbReference type="NCBI Taxonomy" id="366602"/>
    <lineage>
        <taxon>Bacteria</taxon>
        <taxon>Pseudomonadati</taxon>
        <taxon>Pseudomonadota</taxon>
        <taxon>Alphaproteobacteria</taxon>
        <taxon>Caulobacterales</taxon>
        <taxon>Caulobacteraceae</taxon>
        <taxon>Caulobacter</taxon>
    </lineage>
</organism>
<dbReference type="PANTHER" id="PTHR43784">
    <property type="entry name" value="GDSL-LIKE LIPASE/ACYLHYDROLASE, PUTATIVE (AFU_ORTHOLOGUE AFUA_2G00820)-RELATED"/>
    <property type="match status" value="1"/>
</dbReference>
<feature type="chain" id="PRO_5002752844" evidence="1">
    <location>
        <begin position="23"/>
        <end position="439"/>
    </location>
</feature>
<evidence type="ECO:0000259" key="2">
    <source>
        <dbReference type="Pfam" id="PF13472"/>
    </source>
</evidence>
<gene>
    <name evidence="3" type="ordered locus">Caul_0961</name>
</gene>
<feature type="domain" description="SGNH hydrolase-type esterase" evidence="2">
    <location>
        <begin position="234"/>
        <end position="427"/>
    </location>
</feature>
<dbReference type="InterPro" id="IPR013830">
    <property type="entry name" value="SGNH_hydro"/>
</dbReference>
<evidence type="ECO:0000313" key="3">
    <source>
        <dbReference type="EMBL" id="ABZ70091.1"/>
    </source>
</evidence>
<protein>
    <submittedName>
        <fullName evidence="3">Lipolytic protein G-D-S-L family</fullName>
    </submittedName>
</protein>
<dbReference type="CDD" id="cd01830">
    <property type="entry name" value="XynE_like"/>
    <property type="match status" value="1"/>
</dbReference>
<accession>B0SW94</accession>
<dbReference type="Pfam" id="PF13472">
    <property type="entry name" value="Lipase_GDSL_2"/>
    <property type="match status" value="1"/>
</dbReference>
<dbReference type="InterPro" id="IPR036514">
    <property type="entry name" value="SGNH_hydro_sf"/>
</dbReference>
<dbReference type="KEGG" id="cak:Caul_0961"/>
<reference evidence="3" key="1">
    <citation type="submission" date="2008-01" db="EMBL/GenBank/DDBJ databases">
        <title>Complete sequence of chromosome of Caulobacter sp. K31.</title>
        <authorList>
            <consortium name="US DOE Joint Genome Institute"/>
            <person name="Copeland A."/>
            <person name="Lucas S."/>
            <person name="Lapidus A."/>
            <person name="Barry K."/>
            <person name="Glavina del Rio T."/>
            <person name="Dalin E."/>
            <person name="Tice H."/>
            <person name="Pitluck S."/>
            <person name="Bruce D."/>
            <person name="Goodwin L."/>
            <person name="Thompson L.S."/>
            <person name="Brettin T."/>
            <person name="Detter J.C."/>
            <person name="Han C."/>
            <person name="Schmutz J."/>
            <person name="Larimer F."/>
            <person name="Land M."/>
            <person name="Hauser L."/>
            <person name="Kyrpides N."/>
            <person name="Kim E."/>
            <person name="Stephens C."/>
            <person name="Richardson P."/>
        </authorList>
    </citation>
    <scope>NUCLEOTIDE SEQUENCE [LARGE SCALE GENOMIC DNA]</scope>
    <source>
        <strain evidence="3">K31</strain>
    </source>
</reference>
<feature type="signal peptide" evidence="1">
    <location>
        <begin position="1"/>
        <end position="22"/>
    </location>
</feature>
<dbReference type="Gene3D" id="3.40.50.1110">
    <property type="entry name" value="SGNH hydrolase"/>
    <property type="match status" value="1"/>
</dbReference>
<dbReference type="GO" id="GO:0016788">
    <property type="term" value="F:hydrolase activity, acting on ester bonds"/>
    <property type="evidence" value="ECO:0007669"/>
    <property type="project" value="UniProtKB-ARBA"/>
</dbReference>
<keyword evidence="1" id="KW-0732">Signal</keyword>
<dbReference type="PANTHER" id="PTHR43784:SF2">
    <property type="entry name" value="GDSL-LIKE LIPASE_ACYLHYDROLASE, PUTATIVE (AFU_ORTHOLOGUE AFUA_2G00820)-RELATED"/>
    <property type="match status" value="1"/>
</dbReference>